<dbReference type="EMBL" id="BKCJ010004772">
    <property type="protein sequence ID" value="GEU63000.1"/>
    <property type="molecule type" value="Genomic_DNA"/>
</dbReference>
<evidence type="ECO:0000313" key="1">
    <source>
        <dbReference type="EMBL" id="GEU63000.1"/>
    </source>
</evidence>
<sequence length="120" mass="13374">MNQVPQELVQVVVPGVKIPWGIPLLTLEVLMIEYVRIVKTDMMIHNAKTDMMKLVVEIECVGMSADAFDKESGSSDGLQLEQADLNCVHALNKPHLHEIHVVLCKHEADQHSLCVNPLLV</sequence>
<comment type="caution">
    <text evidence="1">The sequence shown here is derived from an EMBL/GenBank/DDBJ whole genome shotgun (WGS) entry which is preliminary data.</text>
</comment>
<dbReference type="AlphaFoldDB" id="A0A6L2LP74"/>
<name>A0A6L2LP74_TANCI</name>
<protein>
    <submittedName>
        <fullName evidence="1">Uncharacterized protein</fullName>
    </submittedName>
</protein>
<proteinExistence type="predicted"/>
<reference evidence="1" key="1">
    <citation type="journal article" date="2019" name="Sci. Rep.">
        <title>Draft genome of Tanacetum cinerariifolium, the natural source of mosquito coil.</title>
        <authorList>
            <person name="Yamashiro T."/>
            <person name="Shiraishi A."/>
            <person name="Satake H."/>
            <person name="Nakayama K."/>
        </authorList>
    </citation>
    <scope>NUCLEOTIDE SEQUENCE</scope>
</reference>
<gene>
    <name evidence="1" type="ORF">Tci_034978</name>
</gene>
<organism evidence="1">
    <name type="scientific">Tanacetum cinerariifolium</name>
    <name type="common">Dalmatian daisy</name>
    <name type="synonym">Chrysanthemum cinerariifolium</name>
    <dbReference type="NCBI Taxonomy" id="118510"/>
    <lineage>
        <taxon>Eukaryota</taxon>
        <taxon>Viridiplantae</taxon>
        <taxon>Streptophyta</taxon>
        <taxon>Embryophyta</taxon>
        <taxon>Tracheophyta</taxon>
        <taxon>Spermatophyta</taxon>
        <taxon>Magnoliopsida</taxon>
        <taxon>eudicotyledons</taxon>
        <taxon>Gunneridae</taxon>
        <taxon>Pentapetalae</taxon>
        <taxon>asterids</taxon>
        <taxon>campanulids</taxon>
        <taxon>Asterales</taxon>
        <taxon>Asteraceae</taxon>
        <taxon>Asteroideae</taxon>
        <taxon>Anthemideae</taxon>
        <taxon>Anthemidinae</taxon>
        <taxon>Tanacetum</taxon>
    </lineage>
</organism>
<accession>A0A6L2LP74</accession>